<evidence type="ECO:0000256" key="2">
    <source>
        <dbReference type="SAM" id="MobiDB-lite"/>
    </source>
</evidence>
<feature type="compositionally biased region" description="Basic and acidic residues" evidence="2">
    <location>
        <begin position="125"/>
        <end position="135"/>
    </location>
</feature>
<gene>
    <name evidence="3" type="ORF">FOMPIDRAFT_1019787</name>
</gene>
<proteinExistence type="predicted"/>
<reference evidence="3 4" key="1">
    <citation type="journal article" date="2012" name="Science">
        <title>The Paleozoic origin of enzymatic lignin decomposition reconstructed from 31 fungal genomes.</title>
        <authorList>
            <person name="Floudas D."/>
            <person name="Binder M."/>
            <person name="Riley R."/>
            <person name="Barry K."/>
            <person name="Blanchette R.A."/>
            <person name="Henrissat B."/>
            <person name="Martinez A.T."/>
            <person name="Otillar R."/>
            <person name="Spatafora J.W."/>
            <person name="Yadav J.S."/>
            <person name="Aerts A."/>
            <person name="Benoit I."/>
            <person name="Boyd A."/>
            <person name="Carlson A."/>
            <person name="Copeland A."/>
            <person name="Coutinho P.M."/>
            <person name="de Vries R.P."/>
            <person name="Ferreira P."/>
            <person name="Findley K."/>
            <person name="Foster B."/>
            <person name="Gaskell J."/>
            <person name="Glotzer D."/>
            <person name="Gorecki P."/>
            <person name="Heitman J."/>
            <person name="Hesse C."/>
            <person name="Hori C."/>
            <person name="Igarashi K."/>
            <person name="Jurgens J.A."/>
            <person name="Kallen N."/>
            <person name="Kersten P."/>
            <person name="Kohler A."/>
            <person name="Kuees U."/>
            <person name="Kumar T.K.A."/>
            <person name="Kuo A."/>
            <person name="LaButti K."/>
            <person name="Larrondo L.F."/>
            <person name="Lindquist E."/>
            <person name="Ling A."/>
            <person name="Lombard V."/>
            <person name="Lucas S."/>
            <person name="Lundell T."/>
            <person name="Martin R."/>
            <person name="McLaughlin D.J."/>
            <person name="Morgenstern I."/>
            <person name="Morin E."/>
            <person name="Murat C."/>
            <person name="Nagy L.G."/>
            <person name="Nolan M."/>
            <person name="Ohm R.A."/>
            <person name="Patyshakuliyeva A."/>
            <person name="Rokas A."/>
            <person name="Ruiz-Duenas F.J."/>
            <person name="Sabat G."/>
            <person name="Salamov A."/>
            <person name="Samejima M."/>
            <person name="Schmutz J."/>
            <person name="Slot J.C."/>
            <person name="St John F."/>
            <person name="Stenlid J."/>
            <person name="Sun H."/>
            <person name="Sun S."/>
            <person name="Syed K."/>
            <person name="Tsang A."/>
            <person name="Wiebenga A."/>
            <person name="Young D."/>
            <person name="Pisabarro A."/>
            <person name="Eastwood D.C."/>
            <person name="Martin F."/>
            <person name="Cullen D."/>
            <person name="Grigoriev I.V."/>
            <person name="Hibbett D.S."/>
        </authorList>
    </citation>
    <scope>NUCLEOTIDE SEQUENCE</scope>
    <source>
        <strain evidence="4">FP-58527</strain>
    </source>
</reference>
<feature type="compositionally biased region" description="Polar residues" evidence="2">
    <location>
        <begin position="101"/>
        <end position="117"/>
    </location>
</feature>
<name>S8EZ89_FOMSC</name>
<accession>S8EZ89</accession>
<dbReference type="InParanoid" id="S8EZ89"/>
<dbReference type="AlphaFoldDB" id="S8EZ89"/>
<dbReference type="OrthoDB" id="2801647at2759"/>
<dbReference type="HOGENOM" id="CLU_065396_0_0_1"/>
<keyword evidence="1" id="KW-0175">Coiled coil</keyword>
<feature type="region of interest" description="Disordered" evidence="2">
    <location>
        <begin position="71"/>
        <end position="138"/>
    </location>
</feature>
<evidence type="ECO:0000256" key="1">
    <source>
        <dbReference type="SAM" id="Coils"/>
    </source>
</evidence>
<keyword evidence="4" id="KW-1185">Reference proteome</keyword>
<evidence type="ECO:0000313" key="3">
    <source>
        <dbReference type="EMBL" id="EPS94850.1"/>
    </source>
</evidence>
<feature type="coiled-coil region" evidence="1">
    <location>
        <begin position="14"/>
        <end position="41"/>
    </location>
</feature>
<sequence length="282" mass="32674">MPPGNWVDWVKILRNDEISHMRRLENEILDHEKEADLHQYMQTCLGWASLQASVPGLNGYRLQSIAQYTMGLPPDAYDPPEPTDRKLRSMGPASVDEDQSLSKTTHSSLSAAHTQKQSSASAANESRERDTHRTPDYVTLLTLNDPSKAHDRLMCIHELKRYSPNMLTPARTTGAFHPRPDEVHIIFQEMEDQTAEQAQIALYKFQRAKVVYVMCHAGKYFRVLKYRRKKERKRNGKKLFGRVTAPWRSEVNTIMNEEQTDFSIAFKRWWTIMKNAVIEDLD</sequence>
<organism evidence="3 4">
    <name type="scientific">Fomitopsis schrenkii</name>
    <name type="common">Brown rot fungus</name>
    <dbReference type="NCBI Taxonomy" id="2126942"/>
    <lineage>
        <taxon>Eukaryota</taxon>
        <taxon>Fungi</taxon>
        <taxon>Dikarya</taxon>
        <taxon>Basidiomycota</taxon>
        <taxon>Agaricomycotina</taxon>
        <taxon>Agaricomycetes</taxon>
        <taxon>Polyporales</taxon>
        <taxon>Fomitopsis</taxon>
    </lineage>
</organism>
<dbReference type="EMBL" id="KE504221">
    <property type="protein sequence ID" value="EPS94850.1"/>
    <property type="molecule type" value="Genomic_DNA"/>
</dbReference>
<evidence type="ECO:0000313" key="4">
    <source>
        <dbReference type="Proteomes" id="UP000015241"/>
    </source>
</evidence>
<protein>
    <submittedName>
        <fullName evidence="3">Uncharacterized protein</fullName>
    </submittedName>
</protein>
<dbReference type="Proteomes" id="UP000015241">
    <property type="component" value="Unassembled WGS sequence"/>
</dbReference>